<dbReference type="Pfam" id="PF17170">
    <property type="entry name" value="DUF5128"/>
    <property type="match status" value="1"/>
</dbReference>
<reference evidence="1 2" key="1">
    <citation type="submission" date="2023-08" db="EMBL/GenBank/DDBJ databases">
        <title>Comparative genomics and taxonomic characterization of three novel marine species of genus Marivirga.</title>
        <authorList>
            <person name="Muhammad N."/>
            <person name="Kim S.-G."/>
        </authorList>
    </citation>
    <scope>NUCLEOTIDE SEQUENCE [LARGE SCALE GENOMIC DNA]</scope>
    <source>
        <strain evidence="1 2">BDSF4-3</strain>
    </source>
</reference>
<gene>
    <name evidence="1" type="ORF">QYS49_39230</name>
</gene>
<evidence type="ECO:0000313" key="1">
    <source>
        <dbReference type="EMBL" id="WMN11682.1"/>
    </source>
</evidence>
<organism evidence="1 2">
    <name type="scientific">Marivirga salinarum</name>
    <dbReference type="NCBI Taxonomy" id="3059078"/>
    <lineage>
        <taxon>Bacteria</taxon>
        <taxon>Pseudomonadati</taxon>
        <taxon>Bacteroidota</taxon>
        <taxon>Cytophagia</taxon>
        <taxon>Cytophagales</taxon>
        <taxon>Marivirgaceae</taxon>
        <taxon>Marivirga</taxon>
    </lineage>
</organism>
<sequence length="392" mass="45183">MNKFHILIISVLLLGSCNPDNETENKNSIEIDVENASTLKMSDLFQLEDITYFSDSLIVDHIKKASVSKDFLVLHCSWGLDYLLIKNMQTGEEYTVSNKGEGPEQYLKLNDFIINSENQIELLDGKSGKILSYNLKGDLLSVYQNELLQKAQNFMSLNGDDYFLFGGNFYAGSYDHQLIVFNKNKGEITENFIPIDHKKAAFMNFIEARNFNKNPAYFSNAYNPYIYKISENTIIDSMFFDFGSYTIPKEDLNKEYADVREFSMSMQKSGNVYGFSNQLLNEDILFASANQNGNYLHFYVDLNNNKAMVFDRIENDLFGVKNTEKIKYHHRPLMIDGNYAYYSISLEMQNEILNDENVLTSSQIDLNKELLDRIDNFEEGDNLAIVKLKILN</sequence>
<dbReference type="KEGG" id="msaa:QYS49_39230"/>
<dbReference type="Proteomes" id="UP001230496">
    <property type="component" value="Chromosome"/>
</dbReference>
<evidence type="ECO:0000313" key="2">
    <source>
        <dbReference type="Proteomes" id="UP001230496"/>
    </source>
</evidence>
<name>A0AA51NAJ2_9BACT</name>
<dbReference type="RefSeq" id="WP_308349272.1">
    <property type="nucleotide sequence ID" value="NZ_CP129971.1"/>
</dbReference>
<dbReference type="PROSITE" id="PS51257">
    <property type="entry name" value="PROKAR_LIPOPROTEIN"/>
    <property type="match status" value="1"/>
</dbReference>
<dbReference type="SUPFAM" id="SSF63829">
    <property type="entry name" value="Calcium-dependent phosphotriesterase"/>
    <property type="match status" value="1"/>
</dbReference>
<dbReference type="AlphaFoldDB" id="A0AA51NAJ2"/>
<dbReference type="EMBL" id="CP129971">
    <property type="protein sequence ID" value="WMN11682.1"/>
    <property type="molecule type" value="Genomic_DNA"/>
</dbReference>
<accession>A0AA51NAJ2</accession>
<keyword evidence="2" id="KW-1185">Reference proteome</keyword>
<proteinExistence type="predicted"/>
<protein>
    <submittedName>
        <fullName evidence="1">6-bladed beta-propeller</fullName>
    </submittedName>
</protein>